<accession>A0A6A6F9F8</accession>
<reference evidence="2" key="1">
    <citation type="journal article" date="2020" name="Stud. Mycol.">
        <title>101 Dothideomycetes genomes: a test case for predicting lifestyles and emergence of pathogens.</title>
        <authorList>
            <person name="Haridas S."/>
            <person name="Albert R."/>
            <person name="Binder M."/>
            <person name="Bloem J."/>
            <person name="Labutti K."/>
            <person name="Salamov A."/>
            <person name="Andreopoulos B."/>
            <person name="Baker S."/>
            <person name="Barry K."/>
            <person name="Bills G."/>
            <person name="Bluhm B."/>
            <person name="Cannon C."/>
            <person name="Castanera R."/>
            <person name="Culley D."/>
            <person name="Daum C."/>
            <person name="Ezra D."/>
            <person name="Gonzalez J."/>
            <person name="Henrissat B."/>
            <person name="Kuo A."/>
            <person name="Liang C."/>
            <person name="Lipzen A."/>
            <person name="Lutzoni F."/>
            <person name="Magnuson J."/>
            <person name="Mondo S."/>
            <person name="Nolan M."/>
            <person name="Ohm R."/>
            <person name="Pangilinan J."/>
            <person name="Park H.-J."/>
            <person name="Ramirez L."/>
            <person name="Alfaro M."/>
            <person name="Sun H."/>
            <person name="Tritt A."/>
            <person name="Yoshinaga Y."/>
            <person name="Zwiers L.-H."/>
            <person name="Turgeon B."/>
            <person name="Goodwin S."/>
            <person name="Spatafora J."/>
            <person name="Crous P."/>
            <person name="Grigoriev I."/>
        </authorList>
    </citation>
    <scope>NUCLEOTIDE SEQUENCE</scope>
    <source>
        <strain evidence="2">SCOH1-5</strain>
    </source>
</reference>
<dbReference type="AlphaFoldDB" id="A0A6A6F9F8"/>
<evidence type="ECO:0000256" key="1">
    <source>
        <dbReference type="SAM" id="MobiDB-lite"/>
    </source>
</evidence>
<protein>
    <submittedName>
        <fullName evidence="2">Uncharacterized protein</fullName>
    </submittedName>
</protein>
<evidence type="ECO:0000313" key="3">
    <source>
        <dbReference type="Proteomes" id="UP000799539"/>
    </source>
</evidence>
<evidence type="ECO:0000313" key="2">
    <source>
        <dbReference type="EMBL" id="KAF2210044.1"/>
    </source>
</evidence>
<dbReference type="EMBL" id="ML992683">
    <property type="protein sequence ID" value="KAF2210044.1"/>
    <property type="molecule type" value="Genomic_DNA"/>
</dbReference>
<keyword evidence="3" id="KW-1185">Reference proteome</keyword>
<name>A0A6A6F9F8_9PEZI</name>
<feature type="region of interest" description="Disordered" evidence="1">
    <location>
        <begin position="78"/>
        <end position="106"/>
    </location>
</feature>
<feature type="non-terminal residue" evidence="2">
    <location>
        <position position="152"/>
    </location>
</feature>
<sequence>MFREVRCAGRESAVVAAGSRVPIQYVHRFREAMLDGCTGEARMRLTSANIFGPLQVLRNAMLAGELLQGDWHARKSGSAVAMSPRAEVSNGEPSTAARSRRGRGSEWVEAARRVIKCRVSSKNASDRAARPRLPCRSVFLRTAQCKERELDM</sequence>
<proteinExistence type="predicted"/>
<organism evidence="2 3">
    <name type="scientific">Cercospora zeae-maydis SCOH1-5</name>
    <dbReference type="NCBI Taxonomy" id="717836"/>
    <lineage>
        <taxon>Eukaryota</taxon>
        <taxon>Fungi</taxon>
        <taxon>Dikarya</taxon>
        <taxon>Ascomycota</taxon>
        <taxon>Pezizomycotina</taxon>
        <taxon>Dothideomycetes</taxon>
        <taxon>Dothideomycetidae</taxon>
        <taxon>Mycosphaerellales</taxon>
        <taxon>Mycosphaerellaceae</taxon>
        <taxon>Cercospora</taxon>
    </lineage>
</organism>
<gene>
    <name evidence="2" type="ORF">CERZMDRAFT_121908</name>
</gene>
<dbReference type="Proteomes" id="UP000799539">
    <property type="component" value="Unassembled WGS sequence"/>
</dbReference>